<organism evidence="2 3">
    <name type="scientific">Hirsutella rhossiliensis</name>
    <dbReference type="NCBI Taxonomy" id="111463"/>
    <lineage>
        <taxon>Eukaryota</taxon>
        <taxon>Fungi</taxon>
        <taxon>Dikarya</taxon>
        <taxon>Ascomycota</taxon>
        <taxon>Pezizomycotina</taxon>
        <taxon>Sordariomycetes</taxon>
        <taxon>Hypocreomycetidae</taxon>
        <taxon>Hypocreales</taxon>
        <taxon>Ophiocordycipitaceae</taxon>
        <taxon>Hirsutella</taxon>
    </lineage>
</organism>
<accession>A0A9P8N882</accession>
<evidence type="ECO:0000313" key="3">
    <source>
        <dbReference type="Proteomes" id="UP000824596"/>
    </source>
</evidence>
<keyword evidence="3" id="KW-1185">Reference proteome</keyword>
<dbReference type="GeneID" id="68350546"/>
<feature type="region of interest" description="Disordered" evidence="1">
    <location>
        <begin position="82"/>
        <end position="186"/>
    </location>
</feature>
<protein>
    <submittedName>
        <fullName evidence="2">Uncharacterized protein</fullName>
    </submittedName>
</protein>
<dbReference type="EMBL" id="JAIZPD010000001">
    <property type="protein sequence ID" value="KAH0968775.1"/>
    <property type="molecule type" value="Genomic_DNA"/>
</dbReference>
<feature type="compositionally biased region" description="Acidic residues" evidence="1">
    <location>
        <begin position="94"/>
        <end position="104"/>
    </location>
</feature>
<evidence type="ECO:0000256" key="1">
    <source>
        <dbReference type="SAM" id="MobiDB-lite"/>
    </source>
</evidence>
<name>A0A9P8N882_9HYPO</name>
<comment type="caution">
    <text evidence="2">The sequence shown here is derived from an EMBL/GenBank/DDBJ whole genome shotgun (WGS) entry which is preliminary data.</text>
</comment>
<reference evidence="2" key="1">
    <citation type="submission" date="2021-09" db="EMBL/GenBank/DDBJ databases">
        <title>A high-quality genome of the endoparasitic fungus Hirsutella rhossiliensis with a comparison of Hirsutella genomes reveals transposable elements contributing to genome size variation.</title>
        <authorList>
            <person name="Lin R."/>
            <person name="Jiao Y."/>
            <person name="Sun X."/>
            <person name="Ling J."/>
            <person name="Xie B."/>
            <person name="Cheng X."/>
        </authorList>
    </citation>
    <scope>NUCLEOTIDE SEQUENCE</scope>
    <source>
        <strain evidence="2">HR02</strain>
    </source>
</reference>
<feature type="region of interest" description="Disordered" evidence="1">
    <location>
        <begin position="1"/>
        <end position="70"/>
    </location>
</feature>
<dbReference type="RefSeq" id="XP_044726288.1">
    <property type="nucleotide sequence ID" value="XM_044859888.1"/>
</dbReference>
<evidence type="ECO:0000313" key="2">
    <source>
        <dbReference type="EMBL" id="KAH0968775.1"/>
    </source>
</evidence>
<feature type="compositionally biased region" description="Polar residues" evidence="1">
    <location>
        <begin position="114"/>
        <end position="129"/>
    </location>
</feature>
<dbReference type="OrthoDB" id="5430573at2759"/>
<proteinExistence type="predicted"/>
<sequence length="422" mass="47081">MAPQKKTPVVRKGASAANAGISSTGISSKRLTQKAAKKKEDQLQEQLRNLEKKYEDADDKEKQHIKSQIQITRKLVDDAKSAAMELDGDNAMMLDEDTESPLDIDEQRAETETQEAGTEVQGQPSSITQEKGLFVEENPANSGATIGHSSRTQSEQQQPSEWNSGLQPDMPLVSREEPQDDGDDDNIGLVRAFDDMSLSQALGKLEFAFKGGWGVYYGVYRHGYESAPRYSIHYIGKGFSSEILRNPSSNFESKSLIVGRSAEKGTIYKIVGVAWKDVPGFGRMESLAEDQWTSSSRNMFIKVRWQDNNGPESWERRGAAKDYLYPKAPQKIPGKDSLTYGDHVILNQSTKRHKADRLIIETAVRMERRFDRIRANGGRTEGLAKSLTPGLVSERPVRAKVVDEKDHQEASLVKSELVGRFD</sequence>
<feature type="compositionally biased region" description="Basic and acidic residues" evidence="1">
    <location>
        <begin position="38"/>
        <end position="64"/>
    </location>
</feature>
<gene>
    <name evidence="2" type="ORF">HRG_01417</name>
</gene>
<dbReference type="AlphaFoldDB" id="A0A9P8N882"/>
<dbReference type="Proteomes" id="UP000824596">
    <property type="component" value="Unassembled WGS sequence"/>
</dbReference>
<feature type="compositionally biased region" description="Polar residues" evidence="1">
    <location>
        <begin position="139"/>
        <end position="166"/>
    </location>
</feature>
<feature type="compositionally biased region" description="Polar residues" evidence="1">
    <location>
        <begin position="20"/>
        <end position="30"/>
    </location>
</feature>